<reference evidence="1 2" key="1">
    <citation type="submission" date="2013-08" db="EMBL/GenBank/DDBJ databases">
        <authorList>
            <person name="Weinstock G."/>
            <person name="Sodergren E."/>
            <person name="Wylie T."/>
            <person name="Fulton L."/>
            <person name="Fulton R."/>
            <person name="Fronick C."/>
            <person name="O'Laughlin M."/>
            <person name="Godfrey J."/>
            <person name="Miner T."/>
            <person name="Herter B."/>
            <person name="Appelbaum E."/>
            <person name="Cordes M."/>
            <person name="Lek S."/>
            <person name="Wollam A."/>
            <person name="Pepin K.H."/>
            <person name="Palsikar V.B."/>
            <person name="Mitreva M."/>
            <person name="Wilson R.K."/>
        </authorList>
    </citation>
    <scope>NUCLEOTIDE SEQUENCE [LARGE SCALE GENOMIC DNA]</scope>
    <source>
        <strain evidence="1 2">F0041</strain>
    </source>
</reference>
<comment type="caution">
    <text evidence="1">The sequence shown here is derived from an EMBL/GenBank/DDBJ whole genome shotgun (WGS) entry which is preliminary data.</text>
</comment>
<gene>
    <name evidence="1" type="ORF">HMPREF1981_00251</name>
</gene>
<sequence>MQQRVAETEEVAIAPTGLKYMSLPGFTQEMPDGCVGLRFDDRLLVRTIQPISPFRQNVTYGCDFSLKKNIVRTY</sequence>
<evidence type="ECO:0000313" key="1">
    <source>
        <dbReference type="EMBL" id="ERI88832.1"/>
    </source>
</evidence>
<dbReference type="Proteomes" id="UP000016496">
    <property type="component" value="Unassembled WGS sequence"/>
</dbReference>
<organism evidence="1 2">
    <name type="scientific">Bacteroides pyogenes F0041</name>
    <dbReference type="NCBI Taxonomy" id="1321819"/>
    <lineage>
        <taxon>Bacteria</taxon>
        <taxon>Pseudomonadati</taxon>
        <taxon>Bacteroidota</taxon>
        <taxon>Bacteroidia</taxon>
        <taxon>Bacteroidales</taxon>
        <taxon>Bacteroidaceae</taxon>
        <taxon>Bacteroides</taxon>
    </lineage>
</organism>
<evidence type="ECO:0000313" key="2">
    <source>
        <dbReference type="Proteomes" id="UP000016496"/>
    </source>
</evidence>
<dbReference type="PATRIC" id="fig|1321819.3.peg.235"/>
<dbReference type="EMBL" id="AWSV01000019">
    <property type="protein sequence ID" value="ERI88832.1"/>
    <property type="molecule type" value="Genomic_DNA"/>
</dbReference>
<dbReference type="HOGENOM" id="CLU_2680071_0_0_10"/>
<name>U2E3U3_9BACE</name>
<dbReference type="AlphaFoldDB" id="U2E3U3"/>
<protein>
    <submittedName>
        <fullName evidence="1">Uncharacterized protein</fullName>
    </submittedName>
</protein>
<accession>U2E3U3</accession>
<proteinExistence type="predicted"/>